<gene>
    <name evidence="7" type="ORF">LCOR_07116.1</name>
</gene>
<evidence type="ECO:0000256" key="1">
    <source>
        <dbReference type="ARBA" id="ARBA00001933"/>
    </source>
</evidence>
<proteinExistence type="inferred from homology"/>
<dbReference type="AlphaFoldDB" id="A0A068S0Z9"/>
<keyword evidence="3" id="KW-0032">Aminotransferase</keyword>
<dbReference type="OrthoDB" id="691673at2759"/>
<dbReference type="FunFam" id="3.90.1150.10:FF:000166">
    <property type="entry name" value="Kynurenine/alpha-aminoadipate aminotransferase, mitochondrial"/>
    <property type="match status" value="1"/>
</dbReference>
<reference evidence="7" key="1">
    <citation type="submission" date="2013-08" db="EMBL/GenBank/DDBJ databases">
        <title>Gene expansion shapes genome architecture in the human pathogen Lichtheimia corymbifera: an evolutionary genomics analysis in the ancient terrestrial Mucorales (Mucoromycotina).</title>
        <authorList>
            <person name="Schwartze V.U."/>
            <person name="Winter S."/>
            <person name="Shelest E."/>
            <person name="Marcet-Houben M."/>
            <person name="Horn F."/>
            <person name="Wehner S."/>
            <person name="Hoffmann K."/>
            <person name="Riege K."/>
            <person name="Sammeth M."/>
            <person name="Nowrousian M."/>
            <person name="Valiante V."/>
            <person name="Linde J."/>
            <person name="Jacobsen I.D."/>
            <person name="Marz M."/>
            <person name="Brakhage A.A."/>
            <person name="Gabaldon T."/>
            <person name="Bocker S."/>
            <person name="Voigt K."/>
        </authorList>
    </citation>
    <scope>NUCLEOTIDE SEQUENCE [LARGE SCALE GENOMIC DNA]</scope>
    <source>
        <strain evidence="7">FSU 9682</strain>
    </source>
</reference>
<dbReference type="InterPro" id="IPR004839">
    <property type="entry name" value="Aminotransferase_I/II_large"/>
</dbReference>
<dbReference type="GO" id="GO:1901605">
    <property type="term" value="P:alpha-amino acid metabolic process"/>
    <property type="evidence" value="ECO:0007669"/>
    <property type="project" value="TreeGrafter"/>
</dbReference>
<dbReference type="SUPFAM" id="SSF53383">
    <property type="entry name" value="PLP-dependent transferases"/>
    <property type="match status" value="1"/>
</dbReference>
<comment type="cofactor">
    <cofactor evidence="1">
        <name>pyridoxal 5'-phosphate</name>
        <dbReference type="ChEBI" id="CHEBI:597326"/>
    </cofactor>
</comment>
<evidence type="ECO:0000256" key="2">
    <source>
        <dbReference type="ARBA" id="ARBA00007441"/>
    </source>
</evidence>
<dbReference type="Proteomes" id="UP000027586">
    <property type="component" value="Unassembled WGS sequence"/>
</dbReference>
<dbReference type="Pfam" id="PF00155">
    <property type="entry name" value="Aminotran_1_2"/>
    <property type="match status" value="1"/>
</dbReference>
<dbReference type="InterPro" id="IPR050859">
    <property type="entry name" value="Class-I_PLP-dep_aminotransf"/>
</dbReference>
<dbReference type="InterPro" id="IPR015421">
    <property type="entry name" value="PyrdxlP-dep_Trfase_major"/>
</dbReference>
<dbReference type="PANTHER" id="PTHR42790:SF19">
    <property type="entry name" value="KYNURENINE_ALPHA-AMINOADIPATE AMINOTRANSFERASE, MITOCHONDRIAL"/>
    <property type="match status" value="1"/>
</dbReference>
<evidence type="ECO:0000313" key="7">
    <source>
        <dbReference type="EMBL" id="CDH56028.1"/>
    </source>
</evidence>
<organism evidence="7 8">
    <name type="scientific">Lichtheimia corymbifera JMRC:FSU:9682</name>
    <dbReference type="NCBI Taxonomy" id="1263082"/>
    <lineage>
        <taxon>Eukaryota</taxon>
        <taxon>Fungi</taxon>
        <taxon>Fungi incertae sedis</taxon>
        <taxon>Mucoromycota</taxon>
        <taxon>Mucoromycotina</taxon>
        <taxon>Mucoromycetes</taxon>
        <taxon>Mucorales</taxon>
        <taxon>Lichtheimiaceae</taxon>
        <taxon>Lichtheimia</taxon>
    </lineage>
</organism>
<keyword evidence="8" id="KW-1185">Reference proteome</keyword>
<dbReference type="STRING" id="1263082.A0A068S0Z9"/>
<dbReference type="InterPro" id="IPR015424">
    <property type="entry name" value="PyrdxlP-dep_Trfase"/>
</dbReference>
<evidence type="ECO:0000259" key="6">
    <source>
        <dbReference type="Pfam" id="PF00155"/>
    </source>
</evidence>
<accession>A0A068S0Z9</accession>
<protein>
    <submittedName>
        <fullName evidence="7">Kynurenine alpha-aminoadipate mitochondrial</fullName>
    </submittedName>
</protein>
<dbReference type="EMBL" id="CBTN010000034">
    <property type="protein sequence ID" value="CDH56028.1"/>
    <property type="molecule type" value="Genomic_DNA"/>
</dbReference>
<evidence type="ECO:0000313" key="8">
    <source>
        <dbReference type="Proteomes" id="UP000027586"/>
    </source>
</evidence>
<sequence length="426" mass="47987">MDYSKFLSTRSKERKESPIRALFKYAVQEDMMPLHAGQPNPDTFPYESMSVTLKSGETISFDKALFQRSLMYDLTSGLPPLNAWLRELQELEHKPPRKDFALSVGPGSQDLMTKSFEMFAEPGTAMLVEDPTYAGALSFLKTMPIDLVPVGTDADGIIPDDLERILETWPEHNPNGKKDQPRPKVLYTVPVGGNPTGVSSTLDRKKRMYQVCQKYDIIIIEDDPYYYLQFNEQRTPSYLSMDVDGRVLRLDSMSKILSSGMRIGWVTGPPALVNRIDAHTASSNLQPAGIPQLMAYGLLEKWGHQGFFKHVRSVADFYREKRDVFIQCMDKHLQGLATWAVPDSGMFVWIRMLGGIQDSQELIHTKAIEKRVLAVPGISFLPIPGKTEYVRVSYSAISNDKMDEALRRLAEVIREGAQENANANGN</sequence>
<comment type="similarity">
    <text evidence="2">Belongs to the class-I pyridoxal-phosphate-dependent aminotransferase family.</text>
</comment>
<name>A0A068S0Z9_9FUNG</name>
<keyword evidence="5" id="KW-0663">Pyridoxal phosphate</keyword>
<dbReference type="PANTHER" id="PTHR42790">
    <property type="entry name" value="AMINOTRANSFERASE"/>
    <property type="match status" value="1"/>
</dbReference>
<dbReference type="Gene3D" id="3.40.640.10">
    <property type="entry name" value="Type I PLP-dependent aspartate aminotransferase-like (Major domain)"/>
    <property type="match status" value="1"/>
</dbReference>
<dbReference type="CDD" id="cd00609">
    <property type="entry name" value="AAT_like"/>
    <property type="match status" value="1"/>
</dbReference>
<evidence type="ECO:0000256" key="5">
    <source>
        <dbReference type="ARBA" id="ARBA00022898"/>
    </source>
</evidence>
<evidence type="ECO:0000256" key="3">
    <source>
        <dbReference type="ARBA" id="ARBA00022576"/>
    </source>
</evidence>
<comment type="caution">
    <text evidence="7">The sequence shown here is derived from an EMBL/GenBank/DDBJ whole genome shotgun (WGS) entry which is preliminary data.</text>
</comment>
<evidence type="ECO:0000256" key="4">
    <source>
        <dbReference type="ARBA" id="ARBA00022679"/>
    </source>
</evidence>
<dbReference type="GO" id="GO:0008483">
    <property type="term" value="F:transaminase activity"/>
    <property type="evidence" value="ECO:0007669"/>
    <property type="project" value="UniProtKB-KW"/>
</dbReference>
<dbReference type="VEuPathDB" id="FungiDB:LCOR_07116.1"/>
<keyword evidence="4" id="KW-0808">Transferase</keyword>
<feature type="domain" description="Aminotransferase class I/classII large" evidence="6">
    <location>
        <begin position="96"/>
        <end position="409"/>
    </location>
</feature>
<dbReference type="GO" id="GO:0030170">
    <property type="term" value="F:pyridoxal phosphate binding"/>
    <property type="evidence" value="ECO:0007669"/>
    <property type="project" value="InterPro"/>
</dbReference>